<protein>
    <submittedName>
        <fullName evidence="1">Transcription factor</fullName>
    </submittedName>
</protein>
<dbReference type="Proteomes" id="UP000591542">
    <property type="component" value="Unassembled WGS sequence"/>
</dbReference>
<proteinExistence type="predicted"/>
<evidence type="ECO:0000313" key="2">
    <source>
        <dbReference type="Proteomes" id="UP000591542"/>
    </source>
</evidence>
<accession>A0AC60W6T0</accession>
<name>A0AC60W6T0_9ARCH</name>
<reference evidence="1 2" key="1">
    <citation type="journal article" date="2020" name="Appl. Environ. Microbiol.">
        <title>Genomic Characteristics of a Novel Species of Ammonia-Oxidizing Archaea from the Jiulong River Estuary.</title>
        <authorList>
            <person name="Zou D."/>
            <person name="Wan R."/>
            <person name="Han L."/>
            <person name="Xu M.N."/>
            <person name="Liu Y."/>
            <person name="Liu H."/>
            <person name="Kao S.J."/>
            <person name="Li M."/>
        </authorList>
    </citation>
    <scope>NUCLEOTIDE SEQUENCE [LARGE SCALE GENOMIC DNA]</scope>
    <source>
        <strain evidence="1">S2bin1</strain>
    </source>
</reference>
<comment type="caution">
    <text evidence="1">The sequence shown here is derived from an EMBL/GenBank/DDBJ whole genome shotgun (WGS) entry which is preliminary data.</text>
</comment>
<evidence type="ECO:0000313" key="1">
    <source>
        <dbReference type="EMBL" id="MBA4462740.1"/>
    </source>
</evidence>
<organism evidence="1 2">
    <name type="scientific">Candidatus Nitrosomaritimum aestuariumsis</name>
    <dbReference type="NCBI Taxonomy" id="3342354"/>
    <lineage>
        <taxon>Archaea</taxon>
        <taxon>Nitrososphaerota</taxon>
        <taxon>Nitrososphaeria</taxon>
        <taxon>Nitrosopumilales</taxon>
        <taxon>Nitrosopumilaceae</taxon>
        <taxon>Candidatus Nitrosomaritimum</taxon>
    </lineage>
</organism>
<dbReference type="EMBL" id="JACEMX010000024">
    <property type="protein sequence ID" value="MBA4462740.1"/>
    <property type="molecule type" value="Genomic_DNA"/>
</dbReference>
<gene>
    <name evidence="1" type="ORF">H2B01_00960</name>
</gene>
<sequence length="41" mass="4759">LEGMFKCPSCQNVLNLKKNDKAKKAFAKKIDEIKKDMQQVF</sequence>
<feature type="non-terminal residue" evidence="1">
    <location>
        <position position="1"/>
    </location>
</feature>